<reference evidence="2 3" key="1">
    <citation type="submission" date="2016-02" db="EMBL/GenBank/DDBJ databases">
        <title>Complete genome sequence and transcriptome regulation of the pentose utilising yeast Sugiyamaella lignohabitans.</title>
        <authorList>
            <person name="Bellasio M."/>
            <person name="Peymann A."/>
            <person name="Valli M."/>
            <person name="Sipitzky M."/>
            <person name="Graf A."/>
            <person name="Sauer M."/>
            <person name="Marx H."/>
            <person name="Mattanovich D."/>
        </authorList>
    </citation>
    <scope>NUCLEOTIDE SEQUENCE [LARGE SCALE GENOMIC DNA]</scope>
    <source>
        <strain evidence="2 3">CBS 10342</strain>
    </source>
</reference>
<feature type="transmembrane region" description="Helical" evidence="1">
    <location>
        <begin position="372"/>
        <end position="391"/>
    </location>
</feature>
<feature type="transmembrane region" description="Helical" evidence="1">
    <location>
        <begin position="173"/>
        <end position="198"/>
    </location>
</feature>
<accession>A0A167EEX7</accession>
<dbReference type="KEGG" id="slb:AWJ20_4942"/>
<sequence>MATTGASDFSIIALLTPPGAAPGTGLSGVIAGANTMFAAAGGAEGLGPVIIDQVIGELQGLFGDYPNSTDIAPSAIFLAIFAILGAAHLYIFLKDYSRGHRFWISFGLFIYCVFRVIGFACRISWAKDVLRINTGIVSVVFSQVSVLYMNVLCMILGHRIFTWRHPETGAASWFNAIISVIYLLICGVVAMAIVGQAIPYLYFLSPENWARYQKVVKAAAILNLLYALAGLALVTLAYTFKPGSIDHRLWRMPKMQAKDFLPPTIQPTWIESTGLFYFPRRGSQIPILKGDRLEKAIRVIPSREAPASGLTNSHSPDHTSGPSIRTAVIVVVSLSLILTMNVAFRVAAVFTVKPRGGGTPGSHLNAWVFHNYVFYIWYGAFEVIVNLILLLSRVDLRFYIPDMARKRRADEPLPNHQYENDEVKLTASNNEVSDVENHPQYDGQYNTHNLAE</sequence>
<dbReference type="GeneID" id="30037129"/>
<proteinExistence type="predicted"/>
<feature type="transmembrane region" description="Helical" evidence="1">
    <location>
        <begin position="102"/>
        <end position="125"/>
    </location>
</feature>
<dbReference type="Pfam" id="PF11309">
    <property type="entry name" value="DUF3112"/>
    <property type="match status" value="1"/>
</dbReference>
<dbReference type="AlphaFoldDB" id="A0A167EEX7"/>
<feature type="transmembrane region" description="Helical" evidence="1">
    <location>
        <begin position="327"/>
        <end position="352"/>
    </location>
</feature>
<dbReference type="InterPro" id="IPR021460">
    <property type="entry name" value="DUF3112"/>
</dbReference>
<evidence type="ECO:0000256" key="1">
    <source>
        <dbReference type="SAM" id="Phobius"/>
    </source>
</evidence>
<evidence type="ECO:0000313" key="3">
    <source>
        <dbReference type="Proteomes" id="UP000189580"/>
    </source>
</evidence>
<dbReference type="PANTHER" id="PTHR35184:SF1">
    <property type="entry name" value="INTEGRAL MEMBRANE PROTEIN"/>
    <property type="match status" value="1"/>
</dbReference>
<keyword evidence="1" id="KW-0472">Membrane</keyword>
<keyword evidence="1" id="KW-0812">Transmembrane</keyword>
<dbReference type="OrthoDB" id="3357002at2759"/>
<dbReference type="EMBL" id="CP014502">
    <property type="protein sequence ID" value="ANB13989.1"/>
    <property type="molecule type" value="Genomic_DNA"/>
</dbReference>
<keyword evidence="3" id="KW-1185">Reference proteome</keyword>
<protein>
    <submittedName>
        <fullName evidence="2">Uncharacterized protein</fullName>
    </submittedName>
</protein>
<dbReference type="PANTHER" id="PTHR35184">
    <property type="entry name" value="YALI0C10208P"/>
    <property type="match status" value="1"/>
</dbReference>
<organism evidence="2 3">
    <name type="scientific">Sugiyamaella lignohabitans</name>
    <dbReference type="NCBI Taxonomy" id="796027"/>
    <lineage>
        <taxon>Eukaryota</taxon>
        <taxon>Fungi</taxon>
        <taxon>Dikarya</taxon>
        <taxon>Ascomycota</taxon>
        <taxon>Saccharomycotina</taxon>
        <taxon>Dipodascomycetes</taxon>
        <taxon>Dipodascales</taxon>
        <taxon>Trichomonascaceae</taxon>
        <taxon>Sugiyamaella</taxon>
    </lineage>
</organism>
<name>A0A167EEX7_9ASCO</name>
<evidence type="ECO:0000313" key="2">
    <source>
        <dbReference type="EMBL" id="ANB13989.1"/>
    </source>
</evidence>
<dbReference type="RefSeq" id="XP_018736466.1">
    <property type="nucleotide sequence ID" value="XM_018882049.1"/>
</dbReference>
<keyword evidence="1" id="KW-1133">Transmembrane helix</keyword>
<feature type="transmembrane region" description="Helical" evidence="1">
    <location>
        <begin position="218"/>
        <end position="240"/>
    </location>
</feature>
<dbReference type="Proteomes" id="UP000189580">
    <property type="component" value="Chromosome d"/>
</dbReference>
<feature type="transmembrane region" description="Helical" evidence="1">
    <location>
        <begin position="71"/>
        <end position="93"/>
    </location>
</feature>
<gene>
    <name evidence="2" type="ORF">AWJ20_4942</name>
</gene>
<feature type="transmembrane region" description="Helical" evidence="1">
    <location>
        <begin position="137"/>
        <end position="161"/>
    </location>
</feature>